<organism evidence="1 2">
    <name type="scientific">Anopheles albimanus</name>
    <name type="common">New world malaria mosquito</name>
    <dbReference type="NCBI Taxonomy" id="7167"/>
    <lineage>
        <taxon>Eukaryota</taxon>
        <taxon>Metazoa</taxon>
        <taxon>Ecdysozoa</taxon>
        <taxon>Arthropoda</taxon>
        <taxon>Hexapoda</taxon>
        <taxon>Insecta</taxon>
        <taxon>Pterygota</taxon>
        <taxon>Neoptera</taxon>
        <taxon>Endopterygota</taxon>
        <taxon>Diptera</taxon>
        <taxon>Nematocera</taxon>
        <taxon>Culicoidea</taxon>
        <taxon>Culicidae</taxon>
        <taxon>Anophelinae</taxon>
        <taxon>Anopheles</taxon>
    </lineage>
</organism>
<evidence type="ECO:0000313" key="1">
    <source>
        <dbReference type="EnsemblMetazoa" id="AALB014378-PA"/>
    </source>
</evidence>
<protein>
    <submittedName>
        <fullName evidence="1">Uncharacterized protein</fullName>
    </submittedName>
</protein>
<evidence type="ECO:0000313" key="2">
    <source>
        <dbReference type="Proteomes" id="UP000069272"/>
    </source>
</evidence>
<accession>A0A182FXK8</accession>
<reference evidence="1" key="2">
    <citation type="submission" date="2022-08" db="UniProtKB">
        <authorList>
            <consortium name="EnsemblMetazoa"/>
        </authorList>
    </citation>
    <scope>IDENTIFICATION</scope>
    <source>
        <strain evidence="1">STECLA/ALBI9_A</strain>
    </source>
</reference>
<dbReference type="EnsemblMetazoa" id="AALB014378-RA">
    <property type="protein sequence ID" value="AALB014378-PA"/>
    <property type="gene ID" value="AALB014378"/>
</dbReference>
<dbReference type="AlphaFoldDB" id="A0A182FXK8"/>
<sequence>MKRITVLSLAACTILLLTHIHGVTCKSTQQDVLEHTTVIEDSSMEQSDYYLPISRMGRMMGNQRQIVPSVPRVCPPGCQYSSIFTQCLPKHPNTRRVNCK</sequence>
<reference evidence="1 2" key="1">
    <citation type="journal article" date="2017" name="G3 (Bethesda)">
        <title>The Physical Genome Mapping of Anopheles albimanus Corrected Scaffold Misassemblies and Identified Interarm Rearrangements in Genus Anopheles.</title>
        <authorList>
            <person name="Artemov G.N."/>
            <person name="Peery A.N."/>
            <person name="Jiang X."/>
            <person name="Tu Z."/>
            <person name="Stegniy V.N."/>
            <person name="Sharakhova M.V."/>
            <person name="Sharakhov I.V."/>
        </authorList>
    </citation>
    <scope>NUCLEOTIDE SEQUENCE [LARGE SCALE GENOMIC DNA]</scope>
    <source>
        <strain evidence="1 2">ALBI9_A</strain>
    </source>
</reference>
<keyword evidence="2" id="KW-1185">Reference proteome</keyword>
<dbReference type="Proteomes" id="UP000069272">
    <property type="component" value="Chromosome 3R"/>
</dbReference>
<name>A0A182FXK8_ANOAL</name>
<proteinExistence type="predicted"/>
<dbReference type="VEuPathDB" id="VectorBase:AALB014378"/>